<keyword evidence="2" id="KW-1133">Transmembrane helix</keyword>
<sequence length="378" mass="39452">MSIPQSPHPAWGHPYGPFRPAPVNGLAISALVLGGLCFLPGVGLVLGLIAVRQINRRGERGKGLAVAGAALSSVGVALWAVALTLGGASAFWEGFRDAARGEGTAFALSTGQCFDAPGGSLEGETYDVDEVPCEGAHDGEVFAAFDLPDGSFPGDGAITRAADDKCYALRGDYAMDAWALPADADVYYLSPTRESWRVGDREVTCLFGSTDAGGRLTGSLRNDPTTLDADQVAYLKAAGLLDEAVDAEPVEYAEDDLPANRAWAGRMARALTEETGRLRGHTWPAVAERPVAALADDLDAARAQWRRAAEAPDADTFYVHYDKGYDLIDPSGSVTARKALGLTSTPPAYEEGDESEGAEGAEGGDGDGVEGAEPGFEV</sequence>
<evidence type="ECO:0000313" key="6">
    <source>
        <dbReference type="Proteomes" id="UP001501265"/>
    </source>
</evidence>
<proteinExistence type="predicted"/>
<evidence type="ECO:0000259" key="4">
    <source>
        <dbReference type="Pfam" id="PF13845"/>
    </source>
</evidence>
<dbReference type="InterPro" id="IPR026004">
    <property type="entry name" value="Septum_form"/>
</dbReference>
<dbReference type="InterPro" id="IPR025241">
    <property type="entry name" value="DUF4190"/>
</dbReference>
<keyword evidence="2" id="KW-0812">Transmembrane</keyword>
<feature type="domain" description="Septum formation-related" evidence="4">
    <location>
        <begin position="109"/>
        <end position="205"/>
    </location>
</feature>
<name>A0ABP9AQ94_9ACTN</name>
<dbReference type="Pfam" id="PF13828">
    <property type="entry name" value="DUF4190"/>
    <property type="match status" value="1"/>
</dbReference>
<feature type="compositionally biased region" description="Acidic residues" evidence="1">
    <location>
        <begin position="350"/>
        <end position="370"/>
    </location>
</feature>
<evidence type="ECO:0000256" key="2">
    <source>
        <dbReference type="SAM" id="Phobius"/>
    </source>
</evidence>
<evidence type="ECO:0000259" key="3">
    <source>
        <dbReference type="Pfam" id="PF13828"/>
    </source>
</evidence>
<feature type="transmembrane region" description="Helical" evidence="2">
    <location>
        <begin position="26"/>
        <end position="51"/>
    </location>
</feature>
<dbReference type="RefSeq" id="WP_345616942.1">
    <property type="nucleotide sequence ID" value="NZ_BAABIG010000004.1"/>
</dbReference>
<feature type="domain" description="DUF4190" evidence="3">
    <location>
        <begin position="26"/>
        <end position="82"/>
    </location>
</feature>
<keyword evidence="6" id="KW-1185">Reference proteome</keyword>
<evidence type="ECO:0000256" key="1">
    <source>
        <dbReference type="SAM" id="MobiDB-lite"/>
    </source>
</evidence>
<reference evidence="6" key="1">
    <citation type="journal article" date="2019" name="Int. J. Syst. Evol. Microbiol.">
        <title>The Global Catalogue of Microorganisms (GCM) 10K type strain sequencing project: providing services to taxonomists for standard genome sequencing and annotation.</title>
        <authorList>
            <consortium name="The Broad Institute Genomics Platform"/>
            <consortium name="The Broad Institute Genome Sequencing Center for Infectious Disease"/>
            <person name="Wu L."/>
            <person name="Ma J."/>
        </authorList>
    </citation>
    <scope>NUCLEOTIDE SEQUENCE [LARGE SCALE GENOMIC DNA]</scope>
    <source>
        <strain evidence="6">JCM 18081</strain>
    </source>
</reference>
<dbReference type="Pfam" id="PF13845">
    <property type="entry name" value="Septum_form"/>
    <property type="match status" value="1"/>
</dbReference>
<organism evidence="5 6">
    <name type="scientific">Streptomyces ziwulingensis</name>
    <dbReference type="NCBI Taxonomy" id="1045501"/>
    <lineage>
        <taxon>Bacteria</taxon>
        <taxon>Bacillati</taxon>
        <taxon>Actinomycetota</taxon>
        <taxon>Actinomycetes</taxon>
        <taxon>Kitasatosporales</taxon>
        <taxon>Streptomycetaceae</taxon>
        <taxon>Streptomyces</taxon>
    </lineage>
</organism>
<dbReference type="Proteomes" id="UP001501265">
    <property type="component" value="Unassembled WGS sequence"/>
</dbReference>
<feature type="transmembrane region" description="Helical" evidence="2">
    <location>
        <begin position="63"/>
        <end position="92"/>
    </location>
</feature>
<accession>A0ABP9AQ94</accession>
<dbReference type="EMBL" id="BAABIG010000004">
    <property type="protein sequence ID" value="GAA4783583.1"/>
    <property type="molecule type" value="Genomic_DNA"/>
</dbReference>
<evidence type="ECO:0000313" key="5">
    <source>
        <dbReference type="EMBL" id="GAA4783583.1"/>
    </source>
</evidence>
<comment type="caution">
    <text evidence="5">The sequence shown here is derived from an EMBL/GenBank/DDBJ whole genome shotgun (WGS) entry which is preliminary data.</text>
</comment>
<gene>
    <name evidence="5" type="ORF">GCM10023220_03340</name>
</gene>
<keyword evidence="2" id="KW-0472">Membrane</keyword>
<protein>
    <submittedName>
        <fullName evidence="5">DUF4190 domain-containing protein</fullName>
    </submittedName>
</protein>
<feature type="region of interest" description="Disordered" evidence="1">
    <location>
        <begin position="342"/>
        <end position="378"/>
    </location>
</feature>